<evidence type="ECO:0000313" key="2">
    <source>
        <dbReference type="EMBL" id="OAH51055.1"/>
    </source>
</evidence>
<comment type="caution">
    <text evidence="2">The sequence shown here is derived from an EMBL/GenBank/DDBJ whole genome shotgun (WGS) entry which is preliminary data.</text>
</comment>
<dbReference type="SMART" id="SM00487">
    <property type="entry name" value="DEXDc"/>
    <property type="match status" value="1"/>
</dbReference>
<dbReference type="SUPFAM" id="SSF52540">
    <property type="entry name" value="P-loop containing nucleoside triphosphate hydrolases"/>
    <property type="match status" value="2"/>
</dbReference>
<reference evidence="2 3" key="1">
    <citation type="submission" date="2016-02" db="EMBL/GenBank/DDBJ databases">
        <authorList>
            <person name="Wen L."/>
            <person name="He K."/>
            <person name="Yang H."/>
        </authorList>
    </citation>
    <scope>NUCLEOTIDE SEQUENCE [LARGE SCALE GENOMIC DNA]</scope>
    <source>
        <strain evidence="2 3">CD11_3</strain>
    </source>
</reference>
<dbReference type="Pfam" id="PF00271">
    <property type="entry name" value="Helicase_C"/>
    <property type="match status" value="1"/>
</dbReference>
<dbReference type="EMBL" id="LSTV01000001">
    <property type="protein sequence ID" value="OAH51055.1"/>
    <property type="molecule type" value="Genomic_DNA"/>
</dbReference>
<dbReference type="InterPro" id="IPR027417">
    <property type="entry name" value="P-loop_NTPase"/>
</dbReference>
<accession>A0A177KDY8</accession>
<name>A0A177KDY8_9MICO</name>
<proteinExistence type="predicted"/>
<dbReference type="Gene3D" id="3.40.50.300">
    <property type="entry name" value="P-loop containing nucleotide triphosphate hydrolases"/>
    <property type="match status" value="2"/>
</dbReference>
<organism evidence="2 3">
    <name type="scientific">Microbacterium oleivorans</name>
    <dbReference type="NCBI Taxonomy" id="273677"/>
    <lineage>
        <taxon>Bacteria</taxon>
        <taxon>Bacillati</taxon>
        <taxon>Actinomycetota</taxon>
        <taxon>Actinomycetes</taxon>
        <taxon>Micrococcales</taxon>
        <taxon>Microbacteriaceae</taxon>
        <taxon>Microbacterium</taxon>
    </lineage>
</organism>
<dbReference type="AlphaFoldDB" id="A0A177KDY8"/>
<gene>
    <name evidence="2" type="ORF">AYL44_01875</name>
</gene>
<evidence type="ECO:0000313" key="3">
    <source>
        <dbReference type="Proteomes" id="UP000076998"/>
    </source>
</evidence>
<dbReference type="InterPro" id="IPR014001">
    <property type="entry name" value="Helicase_ATP-bd"/>
</dbReference>
<protein>
    <recommendedName>
        <fullName evidence="1">Helicase ATP-binding domain-containing protein</fullName>
    </recommendedName>
</protein>
<feature type="domain" description="Helicase ATP-binding" evidence="1">
    <location>
        <begin position="25"/>
        <end position="351"/>
    </location>
</feature>
<sequence>MESGLVSAPRPDRRSRVSTVDVDAVIAGLKGFQRDAVDHVIERFYGVASGDASGRFLVADETGLGKSIVARGVIAKAIEHLQDVDHVDRIDIVYVCSNVDLATQNLRRLNVTGDKHIGMATRLTLLAKESRRLSEKTSDAGKKVNLVSFTPGTSFSEGGWRQGSAPERAMLTVILDRIANRTDSDRRVTRLLMHGTVKTAKRFDQWYVQPLLRELAGEPDPRIVTAFTRMIEADGSLARFIALRDEVRRKQSVPGELWHRNHDLIAEFRQSLAKAGVDTLEPDLIILDEFQRFRHLLNPQSGDAAELAHALFEHPDAKVLLLSATPYKPFTNSDDAEDDHYQDFLATVRFLAGGAPGAEREVAAALATYRQSLVVGGDAAASARRVSEALTPLMIRSERPPIGEREDLVAVRHLATGSPTAADLREWASLRALGRTVDSPIDLEYWKSIPYFASFMDGYKAADRVKAALDGPDAENVGSLLATTRSLEAGAVASFDPVDLGNGHLRALADETLERGWWRLLWVPPTMPYLQPGPIYAPMSDGSVTKHVVFSAWTGVPTAIASLLSYEADRLAAGDRALLRENTPDARKAVGARLQYRLAEGRPAAMSTLALFWPHPALAELGDPLQAARTAGATVAADTLLATVDAKLTTGSETDQVAEAVFAYPGMLPAELESATAERLVESRAEEGRIGGLLEHVRLALEPSSNGVLSHPDLARMAVHSPGNIAWRALRTVAGLSVTPDGLWAAAFELVRGIRTLFNRTESIALLVTLYGDEQPFWRSVLDYCADGNLQAVMDEYMYQLLSETGGGDLDDAGLAALSRRTVESMELRPARYVARDNTTARDEIPMMARFALRYGGKYATESDDTSGVRQAEVRAAFNSPFAPFVLASTSVGQEGIDFHWWSHSVVHWNLPSNPVDFEQREGRVNRFAGHAVRKNVAESHWPDVLASDDVRAWQVAFDAAADVENELGEFSPWWLYPGSARIHRVIAQYPLSRDIAKYERLRSALTLYRLTLGQPRQEDMVDMLAKRGVDGESVPTIDLRPPRRQS</sequence>
<dbReference type="InterPro" id="IPR001650">
    <property type="entry name" value="Helicase_C-like"/>
</dbReference>
<evidence type="ECO:0000259" key="1">
    <source>
        <dbReference type="SMART" id="SM00487"/>
    </source>
</evidence>
<dbReference type="Proteomes" id="UP000076998">
    <property type="component" value="Unassembled WGS sequence"/>
</dbReference>